<evidence type="ECO:0000256" key="1">
    <source>
        <dbReference type="ARBA" id="ARBA00002611"/>
    </source>
</evidence>
<dbReference type="GO" id="GO:0046872">
    <property type="term" value="F:metal ion binding"/>
    <property type="evidence" value="ECO:0007669"/>
    <property type="project" value="UniProtKB-KW"/>
</dbReference>
<comment type="function">
    <text evidence="1">The reaction center is a membrane-bound complex that mediates the initial photochemical event in the electron transfer process of photosynthesis.</text>
</comment>
<reference evidence="22 23" key="1">
    <citation type="submission" date="2021-07" db="EMBL/GenBank/DDBJ databases">
        <title>Karlodiniumbacter phycospheric gen. nov., sp. nov., a phycosphere bacterium isolated from karlodinium veneficum.</title>
        <authorList>
            <person name="Peng Y."/>
            <person name="Jiang L."/>
            <person name="Lee J."/>
        </authorList>
    </citation>
    <scope>NUCLEOTIDE SEQUENCE</scope>
    <source>
        <strain evidence="22 23">N5</strain>
    </source>
</reference>
<evidence type="ECO:0000256" key="15">
    <source>
        <dbReference type="ARBA" id="ARBA00022991"/>
    </source>
</evidence>
<dbReference type="EMBL" id="CP078073">
    <property type="protein sequence ID" value="QXL86921.1"/>
    <property type="molecule type" value="Genomic_DNA"/>
</dbReference>
<dbReference type="PROSITE" id="PS00244">
    <property type="entry name" value="REACTION_CENTER"/>
    <property type="match status" value="1"/>
</dbReference>
<dbReference type="GO" id="GO:0009772">
    <property type="term" value="P:photosynthetic electron transport in photosystem II"/>
    <property type="evidence" value="ECO:0007669"/>
    <property type="project" value="InterPro"/>
</dbReference>
<feature type="transmembrane region" description="Helical" evidence="20">
    <location>
        <begin position="233"/>
        <end position="256"/>
    </location>
</feature>
<evidence type="ECO:0000256" key="20">
    <source>
        <dbReference type="SAM" id="Phobius"/>
    </source>
</evidence>
<keyword evidence="10" id="KW-0479">Metal-binding</keyword>
<evidence type="ECO:0000313" key="21">
    <source>
        <dbReference type="EMBL" id="MBY4894244.1"/>
    </source>
</evidence>
<keyword evidence="15" id="KW-0157">Chromophore</keyword>
<keyword evidence="7" id="KW-0148">Chlorophyll</keyword>
<dbReference type="InterPro" id="IPR000484">
    <property type="entry name" value="Photo_RC_L/M"/>
</dbReference>
<evidence type="ECO:0000256" key="18">
    <source>
        <dbReference type="ARBA" id="ARBA00033393"/>
    </source>
</evidence>
<evidence type="ECO:0000256" key="6">
    <source>
        <dbReference type="ARBA" id="ARBA00022469"/>
    </source>
</evidence>
<evidence type="ECO:0000256" key="10">
    <source>
        <dbReference type="ARBA" id="ARBA00022723"/>
    </source>
</evidence>
<evidence type="ECO:0000256" key="5">
    <source>
        <dbReference type="ARBA" id="ARBA00022448"/>
    </source>
</evidence>
<dbReference type="EMBL" id="JAIMBW010000001">
    <property type="protein sequence ID" value="MBY4894244.1"/>
    <property type="molecule type" value="Genomic_DNA"/>
</dbReference>
<keyword evidence="8" id="KW-0602">Photosynthesis</keyword>
<feature type="transmembrane region" description="Helical" evidence="20">
    <location>
        <begin position="85"/>
        <end position="103"/>
    </location>
</feature>
<sequence length="302" mass="33337">MALLSFEKKYRVRGGTLVGGDLFDFWVGPFYVGFFGVTTAFFALLGTILIFWGAAMEGNFNPWTINIAPPDLSYGLGFAPLLEGGLWQIITFCATGAFISWALREVEICRKLGMGYHVPFAFSFAILAYVTLVIIRPLLMGAWGHGFPYGIFSHLDWVSNVGYSYLHFHYNPAHMIAVSLFFATTFALALHGGLILSAANPEKGTLMKTPDHEDSFFRDFIGYSIGTLGIHRVGMLLAIAAVFWSAVCIVISGPVWTSGWPEWWNWWLDLPIWPDQGVAYDTTGMATYGTEAGYADVTGGTE</sequence>
<evidence type="ECO:0000256" key="8">
    <source>
        <dbReference type="ARBA" id="ARBA00022531"/>
    </source>
</evidence>
<gene>
    <name evidence="22" type="primary">pufL</name>
    <name evidence="21" type="ORF">KUL25_15920</name>
    <name evidence="22" type="ORF">KUL25_15925</name>
</gene>
<organism evidence="22">
    <name type="scientific">Gymnodinialimonas phycosphaerae</name>
    <dbReference type="NCBI Taxonomy" id="2841589"/>
    <lineage>
        <taxon>Bacteria</taxon>
        <taxon>Pseudomonadati</taxon>
        <taxon>Pseudomonadota</taxon>
        <taxon>Alphaproteobacteria</taxon>
        <taxon>Rhodobacterales</taxon>
        <taxon>Paracoccaceae</taxon>
        <taxon>Gymnodinialimonas</taxon>
    </lineage>
</organism>
<dbReference type="AlphaFoldDB" id="A0A975TTD6"/>
<keyword evidence="12" id="KW-0076">Bacteriochlorophyll</keyword>
<evidence type="ECO:0000313" key="22">
    <source>
        <dbReference type="EMBL" id="QXL86921.1"/>
    </source>
</evidence>
<evidence type="ECO:0000256" key="12">
    <source>
        <dbReference type="ARBA" id="ARBA00022956"/>
    </source>
</evidence>
<evidence type="ECO:0000256" key="2">
    <source>
        <dbReference type="ARBA" id="ARBA00004548"/>
    </source>
</evidence>
<evidence type="ECO:0000256" key="11">
    <source>
        <dbReference type="ARBA" id="ARBA00022842"/>
    </source>
</evidence>
<dbReference type="GO" id="GO:0042314">
    <property type="term" value="F:bacteriochlorophyll binding"/>
    <property type="evidence" value="ECO:0007669"/>
    <property type="project" value="UniProtKB-KW"/>
</dbReference>
<comment type="subcellular location">
    <subcellularLocation>
        <location evidence="2">Cellular chromatophore membrane</location>
        <topology evidence="2">Multi-pass membrane protein</topology>
    </subcellularLocation>
</comment>
<dbReference type="Pfam" id="PF00124">
    <property type="entry name" value="Photo_RC"/>
    <property type="match status" value="1"/>
</dbReference>
<evidence type="ECO:0000256" key="16">
    <source>
        <dbReference type="ARBA" id="ARBA00023004"/>
    </source>
</evidence>
<dbReference type="Gene3D" id="1.20.85.10">
    <property type="entry name" value="Photosystem II protein D1-like"/>
    <property type="match status" value="2"/>
</dbReference>
<keyword evidence="17 20" id="KW-0472">Membrane</keyword>
<evidence type="ECO:0000256" key="19">
    <source>
        <dbReference type="RuleBase" id="RU004331"/>
    </source>
</evidence>
<keyword evidence="14 20" id="KW-1133">Transmembrane helix</keyword>
<feature type="transmembrane region" description="Helical" evidence="20">
    <location>
        <begin position="173"/>
        <end position="199"/>
    </location>
</feature>
<keyword evidence="9 20" id="KW-0812">Transmembrane</keyword>
<keyword evidence="13" id="KW-0249">Electron transport</keyword>
<dbReference type="GO" id="GO:0030077">
    <property type="term" value="C:plasma membrane light-harvesting complex"/>
    <property type="evidence" value="ECO:0007669"/>
    <property type="project" value="InterPro"/>
</dbReference>
<dbReference type="Proteomes" id="UP000693972">
    <property type="component" value="Unassembled WGS sequence"/>
</dbReference>
<feature type="transmembrane region" description="Helical" evidence="20">
    <location>
        <begin position="30"/>
        <end position="54"/>
    </location>
</feature>
<keyword evidence="16" id="KW-0408">Iron</keyword>
<evidence type="ECO:0000256" key="13">
    <source>
        <dbReference type="ARBA" id="ARBA00022982"/>
    </source>
</evidence>
<keyword evidence="23" id="KW-1185">Reference proteome</keyword>
<evidence type="ECO:0000256" key="9">
    <source>
        <dbReference type="ARBA" id="ARBA00022692"/>
    </source>
</evidence>
<name>A0A975TTD6_9RHOB</name>
<comment type="similarity">
    <text evidence="3 19">Belongs to the reaction center PufL/M/PsbA/D family.</text>
</comment>
<evidence type="ECO:0000256" key="3">
    <source>
        <dbReference type="ARBA" id="ARBA00008204"/>
    </source>
</evidence>
<evidence type="ECO:0000256" key="7">
    <source>
        <dbReference type="ARBA" id="ARBA00022494"/>
    </source>
</evidence>
<dbReference type="InterPro" id="IPR036854">
    <property type="entry name" value="Photo_II_D1/D2_sf"/>
</dbReference>
<dbReference type="PRINTS" id="PR00256">
    <property type="entry name" value="REACTNCENTRE"/>
</dbReference>
<accession>A0A975TTD6</accession>
<keyword evidence="5" id="KW-0813">Transport</keyword>
<evidence type="ECO:0000256" key="14">
    <source>
        <dbReference type="ARBA" id="ARBA00022989"/>
    </source>
</evidence>
<dbReference type="InterPro" id="IPR055265">
    <property type="entry name" value="Photo_RC_L/M_CS"/>
</dbReference>
<evidence type="ECO:0000256" key="4">
    <source>
        <dbReference type="ARBA" id="ARBA00021599"/>
    </source>
</evidence>
<proteinExistence type="inferred from homology"/>
<keyword evidence="6" id="KW-0674">Reaction center</keyword>
<keyword evidence="11" id="KW-0460">Magnesium</keyword>
<dbReference type="CDD" id="cd09290">
    <property type="entry name" value="Photo-RC_L"/>
    <property type="match status" value="1"/>
</dbReference>
<protein>
    <recommendedName>
        <fullName evidence="4">Reaction center protein L chain</fullName>
    </recommendedName>
    <alternativeName>
        <fullName evidence="18">Photosynthetic reaction center L subunit</fullName>
    </alternativeName>
</protein>
<dbReference type="NCBIfam" id="TIGR01157">
    <property type="entry name" value="pufL"/>
    <property type="match status" value="1"/>
</dbReference>
<dbReference type="InterPro" id="IPR005871">
    <property type="entry name" value="Photo_RC_L"/>
</dbReference>
<feature type="transmembrane region" description="Helical" evidence="20">
    <location>
        <begin position="115"/>
        <end position="139"/>
    </location>
</feature>
<dbReference type="SUPFAM" id="SSF81483">
    <property type="entry name" value="Bacterial photosystem II reaction centre, L and M subunits"/>
    <property type="match status" value="1"/>
</dbReference>
<dbReference type="RefSeq" id="WP_068361693.1">
    <property type="nucleotide sequence ID" value="NZ_JAIMBW010000001.1"/>
</dbReference>
<evidence type="ECO:0000256" key="17">
    <source>
        <dbReference type="ARBA" id="ARBA00023136"/>
    </source>
</evidence>
<evidence type="ECO:0000313" key="23">
    <source>
        <dbReference type="Proteomes" id="UP000693972"/>
    </source>
</evidence>
<dbReference type="GO" id="GO:0042717">
    <property type="term" value="C:plasma membrane-derived chromatophore membrane"/>
    <property type="evidence" value="ECO:0007669"/>
    <property type="project" value="UniProtKB-SubCell"/>
</dbReference>